<dbReference type="AlphaFoldDB" id="A0A6A6VHG7"/>
<dbReference type="OrthoDB" id="3687364at2759"/>
<dbReference type="GO" id="GO:0005634">
    <property type="term" value="C:nucleus"/>
    <property type="evidence" value="ECO:0007669"/>
    <property type="project" value="TreeGrafter"/>
</dbReference>
<dbReference type="Proteomes" id="UP000799440">
    <property type="component" value="Unassembled WGS sequence"/>
</dbReference>
<evidence type="ECO:0000256" key="4">
    <source>
        <dbReference type="PROSITE-ProRule" id="PRU00175"/>
    </source>
</evidence>
<evidence type="ECO:0000256" key="3">
    <source>
        <dbReference type="ARBA" id="ARBA00022833"/>
    </source>
</evidence>
<dbReference type="Pfam" id="PF13639">
    <property type="entry name" value="zf-RING_2"/>
    <property type="match status" value="1"/>
</dbReference>
<evidence type="ECO:0000259" key="6">
    <source>
        <dbReference type="PROSITE" id="PS50089"/>
    </source>
</evidence>
<dbReference type="Gene3D" id="3.30.40.10">
    <property type="entry name" value="Zinc/RING finger domain, C3HC4 (zinc finger)"/>
    <property type="match status" value="1"/>
</dbReference>
<sequence length="263" mass="29725">MADNNSPFRNRAAFLDYLRTVNVPPGTECDICVTTLGRYEVAVQLPCSHIFGCDCVEEWTQISPTCPMCRAVLYREENPARQNAILGRTARWRELDLLDIDAWIEEGSIIREEMGDNRRQAARIRDELEGMDVEYGRGFGLERQLRTLDVAFATLERHLHYVSAWSRQFGEDIEPYEGLNNYEDILRTDDGNADSAEHDGVHSAEDDGTSEDGLQSAGQSGVLSSDSSLREIDYAMHSNAQDDEDDDWVLTGALRELFGYTED</sequence>
<dbReference type="SUPFAM" id="SSF57850">
    <property type="entry name" value="RING/U-box"/>
    <property type="match status" value="1"/>
</dbReference>
<protein>
    <recommendedName>
        <fullName evidence="6">RING-type domain-containing protein</fullName>
    </recommendedName>
</protein>
<feature type="domain" description="RING-type" evidence="6">
    <location>
        <begin position="29"/>
        <end position="70"/>
    </location>
</feature>
<feature type="compositionally biased region" description="Basic and acidic residues" evidence="5">
    <location>
        <begin position="187"/>
        <end position="205"/>
    </location>
</feature>
<feature type="compositionally biased region" description="Polar residues" evidence="5">
    <location>
        <begin position="212"/>
        <end position="225"/>
    </location>
</feature>
<organism evidence="7 8">
    <name type="scientific">Sporormia fimetaria CBS 119925</name>
    <dbReference type="NCBI Taxonomy" id="1340428"/>
    <lineage>
        <taxon>Eukaryota</taxon>
        <taxon>Fungi</taxon>
        <taxon>Dikarya</taxon>
        <taxon>Ascomycota</taxon>
        <taxon>Pezizomycotina</taxon>
        <taxon>Dothideomycetes</taxon>
        <taxon>Pleosporomycetidae</taxon>
        <taxon>Pleosporales</taxon>
        <taxon>Sporormiaceae</taxon>
        <taxon>Sporormia</taxon>
    </lineage>
</organism>
<dbReference type="EMBL" id="MU006568">
    <property type="protein sequence ID" value="KAF2748641.1"/>
    <property type="molecule type" value="Genomic_DNA"/>
</dbReference>
<dbReference type="GO" id="GO:0006511">
    <property type="term" value="P:ubiquitin-dependent protein catabolic process"/>
    <property type="evidence" value="ECO:0007669"/>
    <property type="project" value="TreeGrafter"/>
</dbReference>
<dbReference type="PANTHER" id="PTHR45931">
    <property type="entry name" value="SI:CH211-59O9.10"/>
    <property type="match status" value="1"/>
</dbReference>
<dbReference type="GO" id="GO:0008270">
    <property type="term" value="F:zinc ion binding"/>
    <property type="evidence" value="ECO:0007669"/>
    <property type="project" value="UniProtKB-KW"/>
</dbReference>
<dbReference type="PANTHER" id="PTHR45931:SF3">
    <property type="entry name" value="RING ZINC FINGER-CONTAINING PROTEIN"/>
    <property type="match status" value="1"/>
</dbReference>
<dbReference type="PROSITE" id="PS50089">
    <property type="entry name" value="ZF_RING_2"/>
    <property type="match status" value="1"/>
</dbReference>
<evidence type="ECO:0000313" key="8">
    <source>
        <dbReference type="Proteomes" id="UP000799440"/>
    </source>
</evidence>
<dbReference type="InterPro" id="IPR013083">
    <property type="entry name" value="Znf_RING/FYVE/PHD"/>
</dbReference>
<dbReference type="InterPro" id="IPR001841">
    <property type="entry name" value="Znf_RING"/>
</dbReference>
<keyword evidence="3" id="KW-0862">Zinc</keyword>
<evidence type="ECO:0000256" key="1">
    <source>
        <dbReference type="ARBA" id="ARBA00022723"/>
    </source>
</evidence>
<evidence type="ECO:0000313" key="7">
    <source>
        <dbReference type="EMBL" id="KAF2748641.1"/>
    </source>
</evidence>
<proteinExistence type="predicted"/>
<reference evidence="7" key="1">
    <citation type="journal article" date="2020" name="Stud. Mycol.">
        <title>101 Dothideomycetes genomes: a test case for predicting lifestyles and emergence of pathogens.</title>
        <authorList>
            <person name="Haridas S."/>
            <person name="Albert R."/>
            <person name="Binder M."/>
            <person name="Bloem J."/>
            <person name="Labutti K."/>
            <person name="Salamov A."/>
            <person name="Andreopoulos B."/>
            <person name="Baker S."/>
            <person name="Barry K."/>
            <person name="Bills G."/>
            <person name="Bluhm B."/>
            <person name="Cannon C."/>
            <person name="Castanera R."/>
            <person name="Culley D."/>
            <person name="Daum C."/>
            <person name="Ezra D."/>
            <person name="Gonzalez J."/>
            <person name="Henrissat B."/>
            <person name="Kuo A."/>
            <person name="Liang C."/>
            <person name="Lipzen A."/>
            <person name="Lutzoni F."/>
            <person name="Magnuson J."/>
            <person name="Mondo S."/>
            <person name="Nolan M."/>
            <person name="Ohm R."/>
            <person name="Pangilinan J."/>
            <person name="Park H.-J."/>
            <person name="Ramirez L."/>
            <person name="Alfaro M."/>
            <person name="Sun H."/>
            <person name="Tritt A."/>
            <person name="Yoshinaga Y."/>
            <person name="Zwiers L.-H."/>
            <person name="Turgeon B."/>
            <person name="Goodwin S."/>
            <person name="Spatafora J."/>
            <person name="Crous P."/>
            <person name="Grigoriev I."/>
        </authorList>
    </citation>
    <scope>NUCLEOTIDE SEQUENCE</scope>
    <source>
        <strain evidence="7">CBS 119925</strain>
    </source>
</reference>
<feature type="region of interest" description="Disordered" evidence="5">
    <location>
        <begin position="187"/>
        <end position="225"/>
    </location>
</feature>
<keyword evidence="2 4" id="KW-0863">Zinc-finger</keyword>
<keyword evidence="1" id="KW-0479">Metal-binding</keyword>
<dbReference type="InterPro" id="IPR051834">
    <property type="entry name" value="RING_finger_E3_ligase"/>
</dbReference>
<dbReference type="GO" id="GO:0061630">
    <property type="term" value="F:ubiquitin protein ligase activity"/>
    <property type="evidence" value="ECO:0007669"/>
    <property type="project" value="TreeGrafter"/>
</dbReference>
<evidence type="ECO:0000256" key="5">
    <source>
        <dbReference type="SAM" id="MobiDB-lite"/>
    </source>
</evidence>
<accession>A0A6A6VHG7</accession>
<keyword evidence="8" id="KW-1185">Reference proteome</keyword>
<evidence type="ECO:0000256" key="2">
    <source>
        <dbReference type="ARBA" id="ARBA00022771"/>
    </source>
</evidence>
<gene>
    <name evidence="7" type="ORF">M011DRAFT_476038</name>
</gene>
<name>A0A6A6VHG7_9PLEO</name>